<sequence length="734" mass="82264">MIDSTKYQAQANELSQKLWAIANDLRGNMDSTKFRNYILGTIFYSYLSERTEEYMQEILKEDGLSYEQAFADADYRPIVEQWSIEHLGYIIKPGNLFRELVRKIVRPENDADKFSVEDYERAVNELTGSTMGQASEAAFSGLFNDMKLQDPDLGDTVADRTALIAKVIVKISEIDFKLSDSQFDVLGTAYMILIGLFASDAGKKSGEFFTPTGPSKLVATLATVGLDEAKTVGDCTCGSASMLLEVQKHLTTGRVGHFYGQEKNATTYNLARMNMLMHGVDYQNFDIYKGDTLREDKYGDVKMTVQVCNPPYSLHYDRNPALLDDPRYSGAGKLPPKSFADYVFVEHMIYHMDDDDGRVAVLLPLGVLFRGGAEAVIRKYIVKDLNRLDAVIGLAPNLFHGTSIPVCLLVLKSKRNGNSSNVLFIDASKEFKPGKNQNTLEDEHIQKIVDAYVKREDIEKFAHVADMSEIEANDWNLNIPRYVDTYEEEEPVDLEAVRGELNRIEDEKKAVVDKVESMLRRLVLRGEEENEAKRPKLQFKADDESDFPDWDEKTLGELTNLFVGKSFTSELSENGHYVVMDMGSVSPDGSIIDTKLTDSARDLLDKDDLIMPKDDIGGGLIIGKTAYIPCDGKYVCGDHVYRLRFGKGVDGLFMHYDINSTGPQKRLARKVTGSAQLGLNSKNVSSETISIPSLSEQRKIANCLSSIDDVIAKEKAELAKWQELKKGLLQQMFV</sequence>
<feature type="coiled-coil region" evidence="10">
    <location>
        <begin position="494"/>
        <end position="521"/>
    </location>
</feature>
<dbReference type="Gene3D" id="3.40.50.150">
    <property type="entry name" value="Vaccinia Virus protein VP39"/>
    <property type="match status" value="1"/>
</dbReference>
<dbReference type="Gene3D" id="1.20.1260.30">
    <property type="match status" value="1"/>
</dbReference>
<evidence type="ECO:0000256" key="9">
    <source>
        <dbReference type="ARBA" id="ARBA00047942"/>
    </source>
</evidence>
<keyword evidence="10" id="KW-0175">Coiled coil</keyword>
<evidence type="ECO:0000313" key="15">
    <source>
        <dbReference type="Proteomes" id="UP000700855"/>
    </source>
</evidence>
<gene>
    <name evidence="14" type="ORF">H3U98_07585</name>
</gene>
<dbReference type="NCBIfam" id="TIGR00497">
    <property type="entry name" value="hsdM"/>
    <property type="match status" value="1"/>
</dbReference>
<dbReference type="Gene3D" id="3.90.220.20">
    <property type="entry name" value="DNA methylase specificity domains"/>
    <property type="match status" value="1"/>
</dbReference>
<evidence type="ECO:0000256" key="2">
    <source>
        <dbReference type="ARBA" id="ARBA00010923"/>
    </source>
</evidence>
<evidence type="ECO:0000259" key="13">
    <source>
        <dbReference type="Pfam" id="PF12161"/>
    </source>
</evidence>
<dbReference type="SUPFAM" id="SSF53335">
    <property type="entry name" value="S-adenosyl-L-methionine-dependent methyltransferases"/>
    <property type="match status" value="1"/>
</dbReference>
<evidence type="ECO:0000259" key="11">
    <source>
        <dbReference type="Pfam" id="PF01420"/>
    </source>
</evidence>
<feature type="domain" description="N6 adenine-specific DNA methyltransferase N-terminal" evidence="13">
    <location>
        <begin position="14"/>
        <end position="171"/>
    </location>
</feature>
<evidence type="ECO:0000256" key="7">
    <source>
        <dbReference type="ARBA" id="ARBA00022747"/>
    </source>
</evidence>
<dbReference type="InterPro" id="IPR051537">
    <property type="entry name" value="DNA_Adenine_Mtase"/>
</dbReference>
<dbReference type="InterPro" id="IPR004546">
    <property type="entry name" value="Restrct_endonuc_T1M"/>
</dbReference>
<feature type="domain" description="DNA methylase adenine-specific" evidence="12">
    <location>
        <begin position="183"/>
        <end position="490"/>
    </location>
</feature>
<evidence type="ECO:0000313" key="14">
    <source>
        <dbReference type="EMBL" id="MBI0144632.1"/>
    </source>
</evidence>
<keyword evidence="4 14" id="KW-0489">Methyltransferase</keyword>
<name>A0ABS0R1Z7_9BIFI</name>
<evidence type="ECO:0000256" key="5">
    <source>
        <dbReference type="ARBA" id="ARBA00022679"/>
    </source>
</evidence>
<dbReference type="InterPro" id="IPR044946">
    <property type="entry name" value="Restrct_endonuc_typeI_TRD_sf"/>
</dbReference>
<keyword evidence="8" id="KW-0238">DNA-binding</keyword>
<dbReference type="Proteomes" id="UP000700855">
    <property type="component" value="Unassembled WGS sequence"/>
</dbReference>
<dbReference type="Pfam" id="PF01420">
    <property type="entry name" value="Methylase_S"/>
    <property type="match status" value="1"/>
</dbReference>
<evidence type="ECO:0000256" key="3">
    <source>
        <dbReference type="ARBA" id="ARBA00011900"/>
    </source>
</evidence>
<accession>A0ABS0R1Z7</accession>
<dbReference type="EMBL" id="JACFSA010000005">
    <property type="protein sequence ID" value="MBI0144632.1"/>
    <property type="molecule type" value="Genomic_DNA"/>
</dbReference>
<dbReference type="Pfam" id="PF12161">
    <property type="entry name" value="HsdM_N"/>
    <property type="match status" value="1"/>
</dbReference>
<dbReference type="GO" id="GO:0009007">
    <property type="term" value="F:site-specific DNA-methyltransferase (adenine-specific) activity"/>
    <property type="evidence" value="ECO:0007669"/>
    <property type="project" value="UniProtKB-EC"/>
</dbReference>
<evidence type="ECO:0000256" key="10">
    <source>
        <dbReference type="SAM" id="Coils"/>
    </source>
</evidence>
<comment type="caution">
    <text evidence="14">The sequence shown here is derived from an EMBL/GenBank/DDBJ whole genome shotgun (WGS) entry which is preliminary data.</text>
</comment>
<keyword evidence="7" id="KW-0680">Restriction system</keyword>
<reference evidence="14 15" key="1">
    <citation type="submission" date="2020-07" db="EMBL/GenBank/DDBJ databases">
        <title>Isolated bacteria genomes of Apis mellifera.</title>
        <authorList>
            <person name="Wu J."/>
            <person name="Zheng H."/>
        </authorList>
    </citation>
    <scope>NUCLEOTIDE SEQUENCE [LARGE SCALE GENOMIC DNA]</scope>
    <source>
        <strain evidence="14 15">W8116</strain>
    </source>
</reference>
<evidence type="ECO:0000256" key="1">
    <source>
        <dbReference type="ARBA" id="ARBA00006594"/>
    </source>
</evidence>
<evidence type="ECO:0000256" key="6">
    <source>
        <dbReference type="ARBA" id="ARBA00022691"/>
    </source>
</evidence>
<comment type="catalytic activity">
    <reaction evidence="9">
        <text>a 2'-deoxyadenosine in DNA + S-adenosyl-L-methionine = an N(6)-methyl-2'-deoxyadenosine in DNA + S-adenosyl-L-homocysteine + H(+)</text>
        <dbReference type="Rhea" id="RHEA:15197"/>
        <dbReference type="Rhea" id="RHEA-COMP:12418"/>
        <dbReference type="Rhea" id="RHEA-COMP:12419"/>
        <dbReference type="ChEBI" id="CHEBI:15378"/>
        <dbReference type="ChEBI" id="CHEBI:57856"/>
        <dbReference type="ChEBI" id="CHEBI:59789"/>
        <dbReference type="ChEBI" id="CHEBI:90615"/>
        <dbReference type="ChEBI" id="CHEBI:90616"/>
        <dbReference type="EC" id="2.1.1.72"/>
    </reaction>
</comment>
<keyword evidence="5 14" id="KW-0808">Transferase</keyword>
<keyword evidence="6" id="KW-0949">S-adenosyl-L-methionine</keyword>
<evidence type="ECO:0000256" key="4">
    <source>
        <dbReference type="ARBA" id="ARBA00022603"/>
    </source>
</evidence>
<dbReference type="EC" id="2.1.1.72" evidence="3"/>
<evidence type="ECO:0000256" key="8">
    <source>
        <dbReference type="ARBA" id="ARBA00023125"/>
    </source>
</evidence>
<dbReference type="CDD" id="cd16961">
    <property type="entry name" value="RMtype1_S_TRD-CR_like"/>
    <property type="match status" value="1"/>
</dbReference>
<feature type="domain" description="Type I restriction modification DNA specificity" evidence="11">
    <location>
        <begin position="549"/>
        <end position="718"/>
    </location>
</feature>
<dbReference type="InterPro" id="IPR038333">
    <property type="entry name" value="T1MK-like_N_sf"/>
</dbReference>
<dbReference type="PANTHER" id="PTHR42933">
    <property type="entry name" value="SLR6095 PROTEIN"/>
    <property type="match status" value="1"/>
</dbReference>
<dbReference type="Pfam" id="PF02384">
    <property type="entry name" value="N6_Mtase"/>
    <property type="match status" value="1"/>
</dbReference>
<dbReference type="InterPro" id="IPR003356">
    <property type="entry name" value="DNA_methylase_A-5"/>
</dbReference>
<comment type="similarity">
    <text evidence="2">Belongs to the type-I restriction system S methylase family.</text>
</comment>
<organism evidence="14 15">
    <name type="scientific">Bifidobacterium choladohabitans</name>
    <dbReference type="NCBI Taxonomy" id="2750947"/>
    <lineage>
        <taxon>Bacteria</taxon>
        <taxon>Bacillati</taxon>
        <taxon>Actinomycetota</taxon>
        <taxon>Actinomycetes</taxon>
        <taxon>Bifidobacteriales</taxon>
        <taxon>Bifidobacteriaceae</taxon>
        <taxon>Bifidobacterium</taxon>
    </lineage>
</organism>
<comment type="similarity">
    <text evidence="1">Belongs to the N(4)/N(6)-methyltransferase family.</text>
</comment>
<dbReference type="InterPro" id="IPR022749">
    <property type="entry name" value="D12N6_MeTrfase_N"/>
</dbReference>
<evidence type="ECO:0000259" key="12">
    <source>
        <dbReference type="Pfam" id="PF02384"/>
    </source>
</evidence>
<protein>
    <recommendedName>
        <fullName evidence="3">site-specific DNA-methyltransferase (adenine-specific)</fullName>
        <ecNumber evidence="3">2.1.1.72</ecNumber>
    </recommendedName>
</protein>
<dbReference type="InterPro" id="IPR000055">
    <property type="entry name" value="Restrct_endonuc_typeI_TRD"/>
</dbReference>
<dbReference type="RefSeq" id="WP_198206380.1">
    <property type="nucleotide sequence ID" value="NZ_JACFSA010000005.1"/>
</dbReference>
<proteinExistence type="inferred from homology"/>
<dbReference type="InterPro" id="IPR029063">
    <property type="entry name" value="SAM-dependent_MTases_sf"/>
</dbReference>
<dbReference type="SUPFAM" id="SSF116734">
    <property type="entry name" value="DNA methylase specificity domain"/>
    <property type="match status" value="1"/>
</dbReference>
<keyword evidence="15" id="KW-1185">Reference proteome</keyword>
<dbReference type="GO" id="GO:0032259">
    <property type="term" value="P:methylation"/>
    <property type="evidence" value="ECO:0007669"/>
    <property type="project" value="UniProtKB-KW"/>
</dbReference>
<dbReference type="PANTHER" id="PTHR42933:SF1">
    <property type="entry name" value="SITE-SPECIFIC DNA-METHYLTRANSFERASE (ADENINE-SPECIFIC)"/>
    <property type="match status" value="1"/>
</dbReference>